<organism evidence="9">
    <name type="scientific">bioreactor metagenome</name>
    <dbReference type="NCBI Taxonomy" id="1076179"/>
    <lineage>
        <taxon>unclassified sequences</taxon>
        <taxon>metagenomes</taxon>
        <taxon>ecological metagenomes</taxon>
    </lineage>
</organism>
<accession>A0A644UH41</accession>
<dbReference type="Pfam" id="PF01432">
    <property type="entry name" value="Peptidase_M3"/>
    <property type="match status" value="1"/>
</dbReference>
<evidence type="ECO:0000256" key="7">
    <source>
        <dbReference type="ARBA" id="ARBA00023049"/>
    </source>
</evidence>
<dbReference type="GO" id="GO:0046872">
    <property type="term" value="F:metal ion binding"/>
    <property type="evidence" value="ECO:0007669"/>
    <property type="project" value="UniProtKB-KW"/>
</dbReference>
<dbReference type="PANTHER" id="PTHR43660">
    <property type="entry name" value="DIPEPTIDYL CARBOXYPEPTIDASE"/>
    <property type="match status" value="1"/>
</dbReference>
<comment type="similarity">
    <text evidence="2">Belongs to the peptidase M3 family.</text>
</comment>
<dbReference type="FunFam" id="3.40.390.10:FF:000009">
    <property type="entry name" value="Oligopeptidase A"/>
    <property type="match status" value="1"/>
</dbReference>
<dbReference type="PANTHER" id="PTHR43660:SF1">
    <property type="entry name" value="DIPEPTIDYL CARBOXYPEPTIDASE"/>
    <property type="match status" value="1"/>
</dbReference>
<dbReference type="GO" id="GO:0006508">
    <property type="term" value="P:proteolysis"/>
    <property type="evidence" value="ECO:0007669"/>
    <property type="project" value="UniProtKB-KW"/>
</dbReference>
<evidence type="ECO:0000259" key="8">
    <source>
        <dbReference type="Pfam" id="PF01432"/>
    </source>
</evidence>
<dbReference type="SUPFAM" id="SSF55486">
    <property type="entry name" value="Metalloproteases ('zincins'), catalytic domain"/>
    <property type="match status" value="1"/>
</dbReference>
<dbReference type="InterPro" id="IPR024079">
    <property type="entry name" value="MetalloPept_cat_dom_sf"/>
</dbReference>
<keyword evidence="3" id="KW-0645">Protease</keyword>
<evidence type="ECO:0000256" key="5">
    <source>
        <dbReference type="ARBA" id="ARBA00022801"/>
    </source>
</evidence>
<keyword evidence="7" id="KW-0482">Metalloprotease</keyword>
<name>A0A644UH41_9ZZZZ</name>
<dbReference type="CDD" id="cd06456">
    <property type="entry name" value="M3A_DCP"/>
    <property type="match status" value="1"/>
</dbReference>
<gene>
    <name evidence="9" type="primary">prlC_5</name>
    <name evidence="9" type="ORF">SDC9_24170</name>
</gene>
<dbReference type="GO" id="GO:0005829">
    <property type="term" value="C:cytosol"/>
    <property type="evidence" value="ECO:0007669"/>
    <property type="project" value="TreeGrafter"/>
</dbReference>
<comment type="caution">
    <text evidence="9">The sequence shown here is derived from an EMBL/GenBank/DDBJ whole genome shotgun (WGS) entry which is preliminary data.</text>
</comment>
<evidence type="ECO:0000256" key="6">
    <source>
        <dbReference type="ARBA" id="ARBA00022833"/>
    </source>
</evidence>
<evidence type="ECO:0000256" key="1">
    <source>
        <dbReference type="ARBA" id="ARBA00001947"/>
    </source>
</evidence>
<protein>
    <submittedName>
        <fullName evidence="9">Oligopeptidase A</fullName>
        <ecNumber evidence="9">3.4.24.70</ecNumber>
    </submittedName>
</protein>
<evidence type="ECO:0000256" key="3">
    <source>
        <dbReference type="ARBA" id="ARBA00022670"/>
    </source>
</evidence>
<dbReference type="AlphaFoldDB" id="A0A644UH41"/>
<comment type="cofactor">
    <cofactor evidence="1">
        <name>Zn(2+)</name>
        <dbReference type="ChEBI" id="CHEBI:29105"/>
    </cofactor>
</comment>
<evidence type="ECO:0000313" key="9">
    <source>
        <dbReference type="EMBL" id="MPL78306.1"/>
    </source>
</evidence>
<dbReference type="InterPro" id="IPR024077">
    <property type="entry name" value="Neurolysin/TOP_dom2"/>
</dbReference>
<dbReference type="Gene3D" id="1.10.1370.10">
    <property type="entry name" value="Neurolysin, domain 3"/>
    <property type="match status" value="1"/>
</dbReference>
<dbReference type="EMBL" id="VSSQ01000115">
    <property type="protein sequence ID" value="MPL78306.1"/>
    <property type="molecule type" value="Genomic_DNA"/>
</dbReference>
<keyword evidence="4" id="KW-0479">Metal-binding</keyword>
<dbReference type="GO" id="GO:0004180">
    <property type="term" value="F:carboxypeptidase activity"/>
    <property type="evidence" value="ECO:0007669"/>
    <property type="project" value="TreeGrafter"/>
</dbReference>
<dbReference type="InterPro" id="IPR001567">
    <property type="entry name" value="Pept_M3A_M3B_dom"/>
</dbReference>
<dbReference type="Gene3D" id="3.40.390.10">
    <property type="entry name" value="Collagenase (Catalytic Domain)"/>
    <property type="match status" value="1"/>
</dbReference>
<sequence>MKRIGTIIAAISALLLINSCKTKMTDMNPLLAASDNPFEAPAFDKIKNEHYKPAFEEAIKEGRAQIDSIVANTEEPTFENTIVAMEYAGRKLNGIASIFFNLNEAATDSVMQNLALEISPMLTDYSNDIMLNEALFARIKRVYENKASISLSQEDSRLLEETYKGFERNGANLPHEAKIRFKEINKELSQLSLQFGQNVLGATNKFFIHITDSAQLAGLPSFAIESGAADASERGLEGWVYTLQSPSYGPFMQYSENRELKEKLWRASSSKAYKDEFDNSGIVLKIAALRIERANLLGYATHADYVLDVNMAKNAGTVNSFLENLLDKSLPYAKREVAEIQNYANSLGFEGTLMPWDFSLYSEKYKNEKYAINDELLKPYFKLENVQQAIFALADSLYGLKFKENTTIPVYHPDVKAFEVYDSNDRFLSLLYMDFFPRASKRGGAWMTTFRDMYFENGIEKRPFVSLVCNFTKPTKETPSLLTHYELTTLLHEFGHALHGMLAEGKYPSLTGTNVARDFVELPSQIMENWAINKEFLSSFAKHYQTGESIPSELIDKIVSAKNYLSGYSNIRQLTYGINDMAWHSLKTLPDTDVESFEKDAVKKTQLLPNIESTCFSPSFSHIFAGGYSAGYYSYKWAEVLEADAFSLFEERGVFSKDVAASFRDNILSKGNIEDPANLYRSFRGRDPEPDALLKKLGMTGKN</sequence>
<evidence type="ECO:0000256" key="2">
    <source>
        <dbReference type="ARBA" id="ARBA00006040"/>
    </source>
</evidence>
<dbReference type="GO" id="GO:0004222">
    <property type="term" value="F:metalloendopeptidase activity"/>
    <property type="evidence" value="ECO:0007669"/>
    <property type="project" value="UniProtKB-EC"/>
</dbReference>
<feature type="domain" description="Peptidase M3A/M3B catalytic" evidence="8">
    <location>
        <begin position="251"/>
        <end position="698"/>
    </location>
</feature>
<keyword evidence="5 9" id="KW-0378">Hydrolase</keyword>
<keyword evidence="6" id="KW-0862">Zinc</keyword>
<dbReference type="InterPro" id="IPR034005">
    <property type="entry name" value="M3A_DCP"/>
</dbReference>
<proteinExistence type="inferred from homology"/>
<dbReference type="InterPro" id="IPR045090">
    <property type="entry name" value="Pept_M3A_M3B"/>
</dbReference>
<reference evidence="9" key="1">
    <citation type="submission" date="2019-08" db="EMBL/GenBank/DDBJ databases">
        <authorList>
            <person name="Kucharzyk K."/>
            <person name="Murdoch R.W."/>
            <person name="Higgins S."/>
            <person name="Loffler F."/>
        </authorList>
    </citation>
    <scope>NUCLEOTIDE SEQUENCE</scope>
</reference>
<evidence type="ECO:0000256" key="4">
    <source>
        <dbReference type="ARBA" id="ARBA00022723"/>
    </source>
</evidence>
<dbReference type="Gene3D" id="1.10.1370.40">
    <property type="match status" value="1"/>
</dbReference>
<dbReference type="EC" id="3.4.24.70" evidence="9"/>